<dbReference type="Proteomes" id="UP000053695">
    <property type="component" value="Unassembled WGS sequence"/>
</dbReference>
<evidence type="ECO:0000313" key="2">
    <source>
        <dbReference type="Proteomes" id="UP000053695"/>
    </source>
</evidence>
<comment type="caution">
    <text evidence="1">The sequence shown here is derived from an EMBL/GenBank/DDBJ whole genome shotgun (WGS) entry which is preliminary data.</text>
</comment>
<evidence type="ECO:0000313" key="1">
    <source>
        <dbReference type="EMBL" id="ENN95998.1"/>
    </source>
</evidence>
<gene>
    <name evidence="1" type="ORF">J422_05130</name>
</gene>
<dbReference type="SUPFAM" id="SSF54506">
    <property type="entry name" value="Diaminopimelate epimerase-like"/>
    <property type="match status" value="1"/>
</dbReference>
<accession>N6V128</accession>
<feature type="non-terminal residue" evidence="1">
    <location>
        <position position="30"/>
    </location>
</feature>
<organism evidence="1 2">
    <name type="scientific">Methanocaldococcus villosus KIN24-T80</name>
    <dbReference type="NCBI Taxonomy" id="1069083"/>
    <lineage>
        <taxon>Archaea</taxon>
        <taxon>Methanobacteriati</taxon>
        <taxon>Methanobacteriota</taxon>
        <taxon>Methanomada group</taxon>
        <taxon>Methanococci</taxon>
        <taxon>Methanococcales</taxon>
        <taxon>Methanocaldococcaceae</taxon>
        <taxon>Methanocaldococcus</taxon>
    </lineage>
</organism>
<dbReference type="EMBL" id="APMM01000031">
    <property type="protein sequence ID" value="ENN95998.1"/>
    <property type="molecule type" value="Genomic_DNA"/>
</dbReference>
<reference evidence="1 2" key="1">
    <citation type="journal article" date="2013" name="Genome Announc.">
        <title>Draft Genome Sequence of a Highly Flagellated, Fast-Swimming Archaeon, Methanocaldococcus villosus Strain KIN24-T80 (DSM 22612).</title>
        <authorList>
            <person name="Thennarasu S."/>
            <person name="Polireddy D."/>
            <person name="Antony A."/>
            <person name="Yada M.R."/>
            <person name="Algarawi S."/>
            <person name="Sivakumar N."/>
        </authorList>
    </citation>
    <scope>NUCLEOTIDE SEQUENCE [LARGE SCALE GENOMIC DNA]</scope>
    <source>
        <strain evidence="1 2">KIN24-T80</strain>
    </source>
</reference>
<dbReference type="AlphaFoldDB" id="N6V128"/>
<protein>
    <submittedName>
        <fullName evidence="1">Diaminopimelate epimerase</fullName>
    </submittedName>
</protein>
<name>N6V128_9EURY</name>
<keyword evidence="2" id="KW-1185">Reference proteome</keyword>
<proteinExistence type="predicted"/>
<dbReference type="Gene3D" id="3.10.310.10">
    <property type="entry name" value="Diaminopimelate Epimerase, Chain A, domain 1"/>
    <property type="match status" value="1"/>
</dbReference>
<sequence>MEFTKMQALGNDYIVIDEFNEEKIEESKKK</sequence>